<reference evidence="2 3" key="1">
    <citation type="journal article" date="2013" name="J. Bacteriol.">
        <title>Roles of HynAB and Ech, the only two hydrogenases found in the model sulfate reducer Desulfovibrio gigas.</title>
        <authorList>
            <person name="Morais-Silva F.O."/>
            <person name="Santos C.I."/>
            <person name="Rodrigues R."/>
            <person name="Pereira I.A."/>
            <person name="Rodrigues-Pousada C."/>
        </authorList>
    </citation>
    <scope>NUCLEOTIDE SEQUENCE [LARGE SCALE GENOMIC DNA]</scope>
    <source>
        <strain evidence="3">ATCC 19364 / DSM 1382 / NCIMB 9332 / VKM B-1759</strain>
        <plasmid evidence="3">Plasmid</plasmid>
    </source>
</reference>
<dbReference type="InterPro" id="IPR032719">
    <property type="entry name" value="WbsX"/>
</dbReference>
<dbReference type="InterPro" id="IPR029044">
    <property type="entry name" value="Nucleotide-diphossugar_trans"/>
</dbReference>
<name>T2GF87_MEGG1</name>
<dbReference type="AlphaFoldDB" id="T2GF87"/>
<reference evidence="3" key="2">
    <citation type="submission" date="2013-07" db="EMBL/GenBank/DDBJ databases">
        <authorList>
            <person name="Morais-Silva F.O."/>
            <person name="Rezende A.M."/>
            <person name="Pimentel C."/>
            <person name="Resende D.M."/>
            <person name="Santos C.I."/>
            <person name="Clemente C."/>
            <person name="de Oliveira L.M."/>
            <person name="da Silva S.M."/>
            <person name="Costa D.A."/>
            <person name="Varela-Raposo A."/>
            <person name="Horacio E.C.A."/>
            <person name="Matos M."/>
            <person name="Flores O."/>
            <person name="Ruiz J.C."/>
            <person name="Rodrigues-Pousada C."/>
        </authorList>
    </citation>
    <scope>NUCLEOTIDE SEQUENCE [LARGE SCALE GENOMIC DNA]</scope>
    <source>
        <strain evidence="3">ATCC 19364 / DSM 1382 / NCIMB 9332 / VKM B-1759</strain>
        <plasmid evidence="3">Plasmid</plasmid>
    </source>
</reference>
<dbReference type="Gene3D" id="3.20.20.80">
    <property type="entry name" value="Glycosidases"/>
    <property type="match status" value="1"/>
</dbReference>
<dbReference type="InterPro" id="IPR007739">
    <property type="entry name" value="RgpF"/>
</dbReference>
<dbReference type="CDD" id="cd11579">
    <property type="entry name" value="Glyco_tran_WbsX"/>
    <property type="match status" value="1"/>
</dbReference>
<dbReference type="Pfam" id="PF14307">
    <property type="entry name" value="Glyco_tran_WbsX"/>
    <property type="match status" value="1"/>
</dbReference>
<protein>
    <recommendedName>
        <fullName evidence="1">Glycosyltransferase 2-like domain-containing protein</fullName>
    </recommendedName>
</protein>
<keyword evidence="3" id="KW-1185">Reference proteome</keyword>
<dbReference type="KEGG" id="dgg:DGI_4031"/>
<feature type="domain" description="Glycosyltransferase 2-like" evidence="1">
    <location>
        <begin position="1057"/>
        <end position="1142"/>
    </location>
</feature>
<dbReference type="eggNOG" id="COG3754">
    <property type="taxonomic scope" value="Bacteria"/>
</dbReference>
<evidence type="ECO:0000313" key="3">
    <source>
        <dbReference type="Proteomes" id="UP000016587"/>
    </source>
</evidence>
<dbReference type="EMBL" id="CP006586">
    <property type="protein sequence ID" value="AGW15245.1"/>
    <property type="molecule type" value="Genomic_DNA"/>
</dbReference>
<dbReference type="PANTHER" id="PTHR41244">
    <property type="entry name" value="RHAMNAN SYNTHESIS F"/>
    <property type="match status" value="1"/>
</dbReference>
<geneLocation type="plasmid" evidence="3"/>
<gene>
    <name evidence="2" type="ORF">DGI_4031</name>
</gene>
<proteinExistence type="predicted"/>
<dbReference type="SUPFAM" id="SSF53448">
    <property type="entry name" value="Nucleotide-diphospho-sugar transferases"/>
    <property type="match status" value="1"/>
</dbReference>
<evidence type="ECO:0000313" key="2">
    <source>
        <dbReference type="EMBL" id="AGW15245.1"/>
    </source>
</evidence>
<accession>T2GF87</accession>
<sequence>MRREQFLSLEGLGSPAPGASPVMDFCHRLKDRLNKNHVVLDYDMPPLPESQPEAAPPAPVPAVKAKAVVPANKDKAPADRASRNHNLQTLLNNFKLLLDYLAMLNENKSDMAATTEELLYGILYPDVKAAVTRGDFTSCKEHYDLHGAKEGRLYSLSSIVKKYSKTFNLVKDAILVEGAPGIDRSELGKFNIVPFYFAGGFDNGAMHGLESKSICVHLHLFYQDMLPILIQKLNNIPYPFTLFVSVPQDVNHDSVAQTLRKEIRLAKHVVVEPVPNKGRDIAPFIVQFGSRILDHDYVLHIHTKQSLHTAKLKNWGLEIFDLLLGDRSKVSQILMLLRDRAKIIYPEGQTIYFKDPTGWAGNHAVARDLLRRFTDIAIDEFPVVEFAEGTMAWARTSALAEYLSLPLTWDDFPPEPITSDGSIAHALERLPFILAYDSPGEYFKICKRDSIDDHRFYEEQQDYRQTIVHKNIKALAYYLPQFHPIPENDLWHGKGFTEWTKVKAATPLFAGHYQQHIPHPDIDYYLLDNPDILRQQAEMMQRAGMHGSIFYHYWFTGKLILEEPAQMLLDNTDINMPFCFCWANENWTRCWDGNESEILLEQKYSDEDAAKFINYLIPFFKDSRYIKIEDRPVLFIYRPSSIADAPRYQEIWKEQCQAAGLKAPYVVAVLTRGASSPTEYAMDAAVERVLHDWTNGNVAEMKELVHAYYPLKGSILNYDEVANYYMQQQPEFDFTYFRSIIPNFDNTARYGASAILTHQNSPVKFQAWFENLVQYSNTLPPDRQFVVVNAWNEWAEGAHLEPDTRFGYGFLNAIGRALSDLPYGCKALPQISVPPGIKIFLEIPKFIEQAMADDAFFKRKFLHNLGQATLWGHCTVQAKDSVAAALREVFPHCPVVTAENKEAADFVVQFRRPAFLAPDCLENMLRSALQFRNSIILSNCYDNTAELVSVEENGSVSTLSAYNNALALLPPSHNGNFKLCTQARVFVTGCTVTPEAALPEVTTVVRIHPGYSITCLRNALLSLLAMHSCVAKPLVAVQNFSQDMRRDVETLLASIFPAPQYYQIEYFDEPEISDLRTRMLNEGIRRAKTRYVGFLDFDDLLMNDAYSFLISEMQGTGKAVAFGRVFATNYYSETQELVVRNRTYEYGFSYEDFLTNNCLPLHSFLMDKSQIDFNAVQYFDDMIFLEDYFFLMQVLTQENAHWPSLQKNRYVGDYIHTLDRAQSLACADTDARSNILNSECFKRCTQRIEDLRAKITAG</sequence>
<dbReference type="Pfam" id="PF00535">
    <property type="entry name" value="Glycos_transf_2"/>
    <property type="match status" value="1"/>
</dbReference>
<organism evidence="2 3">
    <name type="scientific">Megalodesulfovibrio gigas (strain ATCC 19364 / DSM 1382 / NCIMB 9332 / VKM B-1759)</name>
    <name type="common">Desulfovibrio gigas</name>
    <dbReference type="NCBI Taxonomy" id="1121448"/>
    <lineage>
        <taxon>Bacteria</taxon>
        <taxon>Pseudomonadati</taxon>
        <taxon>Thermodesulfobacteriota</taxon>
        <taxon>Desulfovibrionia</taxon>
        <taxon>Desulfovibrionales</taxon>
        <taxon>Desulfovibrionaceae</taxon>
        <taxon>Megalodesulfovibrio</taxon>
    </lineage>
</organism>
<keyword evidence="2" id="KW-0614">Plasmid</keyword>
<dbReference type="Gene3D" id="3.90.550.10">
    <property type="entry name" value="Spore Coat Polysaccharide Biosynthesis Protein SpsA, Chain A"/>
    <property type="match status" value="1"/>
</dbReference>
<dbReference type="PANTHER" id="PTHR41244:SF1">
    <property type="entry name" value="GLYCOSYLTRANSFERASE"/>
    <property type="match status" value="1"/>
</dbReference>
<dbReference type="HOGENOM" id="CLU_264717_0_0_7"/>
<dbReference type="InterPro" id="IPR001173">
    <property type="entry name" value="Glyco_trans_2-like"/>
</dbReference>
<dbReference type="Pfam" id="PF05045">
    <property type="entry name" value="RgpF"/>
    <property type="match status" value="1"/>
</dbReference>
<evidence type="ECO:0000259" key="1">
    <source>
        <dbReference type="Pfam" id="PF00535"/>
    </source>
</evidence>
<dbReference type="PATRIC" id="fig|1121448.10.peg.3525"/>
<dbReference type="Proteomes" id="UP000016587">
    <property type="component" value="Plasmid unnamed"/>
</dbReference>